<keyword evidence="3" id="KW-1185">Reference proteome</keyword>
<evidence type="ECO:0000259" key="1">
    <source>
        <dbReference type="Pfam" id="PF25597"/>
    </source>
</evidence>
<evidence type="ECO:0000313" key="2">
    <source>
        <dbReference type="EMBL" id="KAF2879949.1"/>
    </source>
</evidence>
<feature type="domain" description="Retroviral polymerase SH3-like" evidence="1">
    <location>
        <begin position="101"/>
        <end position="143"/>
    </location>
</feature>
<protein>
    <recommendedName>
        <fullName evidence="1">Retroviral polymerase SH3-like domain-containing protein</fullName>
    </recommendedName>
</protein>
<proteinExistence type="predicted"/>
<comment type="caution">
    <text evidence="2">The sequence shown here is derived from an EMBL/GenBank/DDBJ whole genome shotgun (WGS) entry which is preliminary data.</text>
</comment>
<evidence type="ECO:0000313" key="3">
    <source>
        <dbReference type="Proteomes" id="UP000801492"/>
    </source>
</evidence>
<dbReference type="Pfam" id="PF25597">
    <property type="entry name" value="SH3_retrovirus"/>
    <property type="match status" value="1"/>
</dbReference>
<gene>
    <name evidence="2" type="ORF">ILUMI_26218</name>
</gene>
<organism evidence="2 3">
    <name type="scientific">Ignelater luminosus</name>
    <name type="common">Cucubano</name>
    <name type="synonym">Pyrophorus luminosus</name>
    <dbReference type="NCBI Taxonomy" id="2038154"/>
    <lineage>
        <taxon>Eukaryota</taxon>
        <taxon>Metazoa</taxon>
        <taxon>Ecdysozoa</taxon>
        <taxon>Arthropoda</taxon>
        <taxon>Hexapoda</taxon>
        <taxon>Insecta</taxon>
        <taxon>Pterygota</taxon>
        <taxon>Neoptera</taxon>
        <taxon>Endopterygota</taxon>
        <taxon>Coleoptera</taxon>
        <taxon>Polyphaga</taxon>
        <taxon>Elateriformia</taxon>
        <taxon>Elateroidea</taxon>
        <taxon>Elateridae</taxon>
        <taxon>Agrypninae</taxon>
        <taxon>Pyrophorini</taxon>
        <taxon>Ignelater</taxon>
    </lineage>
</organism>
<sequence length="165" mass="18838">LSPEAIHTAEFVHKIDNLSDSLNSSNIQVSNYKAFKSAIHLSGDEFCDRYALAKQSYHLPKLLWGEACNTAVYLLNLTGPSHDESKTPLEIWTGETFRDLKHWDAKSIPGILVGYHGFRDGYRVYVPSERRTCRAHDVEFKLERTLTVKIKKTIMHILKFMTKGA</sequence>
<name>A0A8K0C640_IGNLU</name>
<accession>A0A8K0C640</accession>
<dbReference type="InterPro" id="IPR057670">
    <property type="entry name" value="SH3_retrovirus"/>
</dbReference>
<dbReference type="EMBL" id="VTPC01091053">
    <property type="protein sequence ID" value="KAF2879949.1"/>
    <property type="molecule type" value="Genomic_DNA"/>
</dbReference>
<reference evidence="2" key="1">
    <citation type="submission" date="2019-08" db="EMBL/GenBank/DDBJ databases">
        <title>The genome of the North American firefly Photinus pyralis.</title>
        <authorList>
            <consortium name="Photinus pyralis genome working group"/>
            <person name="Fallon T.R."/>
            <person name="Sander Lower S.E."/>
            <person name="Weng J.-K."/>
        </authorList>
    </citation>
    <scope>NUCLEOTIDE SEQUENCE</scope>
    <source>
        <strain evidence="2">TRF0915ILg1</strain>
        <tissue evidence="2">Whole body</tissue>
    </source>
</reference>
<feature type="non-terminal residue" evidence="2">
    <location>
        <position position="165"/>
    </location>
</feature>
<dbReference type="OrthoDB" id="413361at2759"/>
<dbReference type="Proteomes" id="UP000801492">
    <property type="component" value="Unassembled WGS sequence"/>
</dbReference>
<dbReference type="AlphaFoldDB" id="A0A8K0C640"/>